<organism evidence="1 2">
    <name type="scientific">Electrophorus voltai</name>
    <dbReference type="NCBI Taxonomy" id="2609070"/>
    <lineage>
        <taxon>Eukaryota</taxon>
        <taxon>Metazoa</taxon>
        <taxon>Chordata</taxon>
        <taxon>Craniata</taxon>
        <taxon>Vertebrata</taxon>
        <taxon>Euteleostomi</taxon>
        <taxon>Actinopterygii</taxon>
        <taxon>Neopterygii</taxon>
        <taxon>Teleostei</taxon>
        <taxon>Ostariophysi</taxon>
        <taxon>Gymnotiformes</taxon>
        <taxon>Gymnotoidei</taxon>
        <taxon>Gymnotidae</taxon>
        <taxon>Electrophorus</taxon>
    </lineage>
</organism>
<accession>A0AAD8YPU0</accession>
<keyword evidence="2" id="KW-1185">Reference proteome</keyword>
<protein>
    <submittedName>
        <fullName evidence="1">Uncharacterized protein</fullName>
    </submittedName>
</protein>
<dbReference type="Proteomes" id="UP001239994">
    <property type="component" value="Unassembled WGS sequence"/>
</dbReference>
<evidence type="ECO:0000313" key="1">
    <source>
        <dbReference type="EMBL" id="KAK1785083.1"/>
    </source>
</evidence>
<comment type="caution">
    <text evidence="1">The sequence shown here is derived from an EMBL/GenBank/DDBJ whole genome shotgun (WGS) entry which is preliminary data.</text>
</comment>
<feature type="non-terminal residue" evidence="1">
    <location>
        <position position="1"/>
    </location>
</feature>
<evidence type="ECO:0000313" key="2">
    <source>
        <dbReference type="Proteomes" id="UP001239994"/>
    </source>
</evidence>
<sequence length="87" mass="9692">MHLATLNTQLPTGRQCLFVPDNGSGCKKLAEAQKFAQVDHPMHCSTTLEVNGKQSQYPLPESSLPLYFTSSTALHYDTQEIKQSLLR</sequence>
<name>A0AAD8YPU0_9TELE</name>
<gene>
    <name evidence="1" type="ORF">P4O66_018511</name>
</gene>
<reference evidence="1" key="1">
    <citation type="submission" date="2023-03" db="EMBL/GenBank/DDBJ databases">
        <title>Electrophorus voltai genome.</title>
        <authorList>
            <person name="Bian C."/>
        </authorList>
    </citation>
    <scope>NUCLEOTIDE SEQUENCE</scope>
    <source>
        <strain evidence="1">CB-2022</strain>
        <tissue evidence="1">Muscle</tissue>
    </source>
</reference>
<dbReference type="AlphaFoldDB" id="A0AAD8YPU0"/>
<proteinExistence type="predicted"/>
<dbReference type="EMBL" id="JAROKS010000026">
    <property type="protein sequence ID" value="KAK1785083.1"/>
    <property type="molecule type" value="Genomic_DNA"/>
</dbReference>